<evidence type="ECO:0000259" key="7">
    <source>
        <dbReference type="Pfam" id="PF20511"/>
    </source>
</evidence>
<evidence type="ECO:0000256" key="5">
    <source>
        <dbReference type="PIRSR" id="PIRSR036894-1"/>
    </source>
</evidence>
<dbReference type="PANTHER" id="PTHR42742">
    <property type="entry name" value="TRANSCRIPTIONAL REPRESSOR MPRA"/>
    <property type="match status" value="1"/>
</dbReference>
<feature type="active site" evidence="6">
    <location>
        <position position="194"/>
    </location>
</feature>
<dbReference type="HOGENOM" id="CLU_020529_0_1_9"/>
<keyword evidence="1 5" id="KW-0479">Metal-binding</keyword>
<feature type="binding site" evidence="5">
    <location>
        <position position="116"/>
    </location>
    <ligand>
        <name>Zn(2+)</name>
        <dbReference type="ChEBI" id="CHEBI:29105"/>
    </ligand>
</feature>
<dbReference type="RefSeq" id="WP_013282586.1">
    <property type="nucleotide sequence ID" value="NC_014388.1"/>
</dbReference>
<organism evidence="9 10">
    <name type="scientific">Butyrivibrio proteoclasticus (strain ATCC 51982 / DSM 14932 / B316)</name>
    <name type="common">Clostridium proteoclasticum</name>
    <dbReference type="NCBI Taxonomy" id="515622"/>
    <lineage>
        <taxon>Bacteria</taxon>
        <taxon>Bacillati</taxon>
        <taxon>Bacillota</taxon>
        <taxon>Clostridia</taxon>
        <taxon>Lachnospirales</taxon>
        <taxon>Lachnospiraceae</taxon>
        <taxon>Butyrivibrio</taxon>
    </lineage>
</organism>
<evidence type="ECO:0000313" key="9">
    <source>
        <dbReference type="EMBL" id="ADL35936.1"/>
    </source>
</evidence>
<dbReference type="Proteomes" id="UP000001299">
    <property type="component" value="Chromosome 2"/>
</dbReference>
<feature type="binding site" evidence="5">
    <location>
        <position position="174"/>
    </location>
    <ligand>
        <name>Zn(2+)</name>
        <dbReference type="ChEBI" id="CHEBI:29105"/>
    </ligand>
</feature>
<protein>
    <recommendedName>
        <fullName evidence="3">Phosphohexomutase</fullName>
    </recommendedName>
    <alternativeName>
        <fullName evidence="4">Phosphomannose isomerase</fullName>
    </alternativeName>
</protein>
<dbReference type="InterPro" id="IPR014710">
    <property type="entry name" value="RmlC-like_jellyroll"/>
</dbReference>
<dbReference type="GO" id="GO:0005975">
    <property type="term" value="P:carbohydrate metabolic process"/>
    <property type="evidence" value="ECO:0007669"/>
    <property type="project" value="InterPro"/>
</dbReference>
<dbReference type="PIRSF" id="PIRSF036894">
    <property type="entry name" value="PMI_Firm_short"/>
    <property type="match status" value="1"/>
</dbReference>
<reference evidence="9 10" key="1">
    <citation type="journal article" date="2010" name="PLoS ONE">
        <title>The glycobiome of the rumen bacterium Butyrivibrio proteoclasticus B316(T) highlights adaptation to a polysaccharide-rich environment.</title>
        <authorList>
            <person name="Kelly W.J."/>
            <person name="Leahy S.C."/>
            <person name="Altermann E."/>
            <person name="Yeoman C.J."/>
            <person name="Dunne J.C."/>
            <person name="Kong Z."/>
            <person name="Pacheco D.M."/>
            <person name="Li D."/>
            <person name="Noel S.J."/>
            <person name="Moon C.D."/>
            <person name="Cookson A.L."/>
            <person name="Attwood G.T."/>
        </authorList>
    </citation>
    <scope>NUCLEOTIDE SEQUENCE [LARGE SCALE GENOMIC DNA]</scope>
    <source>
        <strain evidence="10">ATCC 51982 / DSM 14932 / B316</strain>
    </source>
</reference>
<dbReference type="AlphaFoldDB" id="E0S3F4"/>
<gene>
    <name evidence="9" type="primary">manA</name>
    <name evidence="9" type="ordered locus">bpr_III250</name>
</gene>
<evidence type="ECO:0000256" key="1">
    <source>
        <dbReference type="ARBA" id="ARBA00022723"/>
    </source>
</evidence>
<evidence type="ECO:0000256" key="4">
    <source>
        <dbReference type="ARBA" id="ARBA00030762"/>
    </source>
</evidence>
<dbReference type="SUPFAM" id="SSF51182">
    <property type="entry name" value="RmlC-like cupins"/>
    <property type="match status" value="1"/>
</dbReference>
<feature type="domain" description="Mannose-6-phosphate isomerase cupin" evidence="8">
    <location>
        <begin position="234"/>
        <end position="309"/>
    </location>
</feature>
<keyword evidence="2 5" id="KW-0862">Zinc</keyword>
<dbReference type="KEGG" id="bpb:bpr_III250"/>
<dbReference type="PANTHER" id="PTHR42742:SF3">
    <property type="entry name" value="FRUCTOKINASE"/>
    <property type="match status" value="1"/>
</dbReference>
<dbReference type="Pfam" id="PF20511">
    <property type="entry name" value="PMI_typeI_cat"/>
    <property type="match status" value="1"/>
</dbReference>
<dbReference type="Gene3D" id="2.60.120.10">
    <property type="entry name" value="Jelly Rolls"/>
    <property type="match status" value="2"/>
</dbReference>
<dbReference type="InterPro" id="IPR049071">
    <property type="entry name" value="MPI_cupin_dom"/>
</dbReference>
<evidence type="ECO:0000256" key="2">
    <source>
        <dbReference type="ARBA" id="ARBA00022833"/>
    </source>
</evidence>
<dbReference type="EMBL" id="CP001811">
    <property type="protein sequence ID" value="ADL35936.1"/>
    <property type="molecule type" value="Genomic_DNA"/>
</dbReference>
<evidence type="ECO:0000256" key="3">
    <source>
        <dbReference type="ARBA" id="ARBA00029741"/>
    </source>
</evidence>
<dbReference type="STRING" id="515622.bpr_III250"/>
<evidence type="ECO:0000256" key="6">
    <source>
        <dbReference type="PIRSR" id="PIRSR036894-2"/>
    </source>
</evidence>
<dbReference type="InterPro" id="IPR051804">
    <property type="entry name" value="Carb_Metab_Reg_Kinase/Isom"/>
</dbReference>
<dbReference type="InterPro" id="IPR046457">
    <property type="entry name" value="PMI_typeI_cat"/>
</dbReference>
<dbReference type="GO" id="GO:0008270">
    <property type="term" value="F:zinc ion binding"/>
    <property type="evidence" value="ECO:0007669"/>
    <property type="project" value="InterPro"/>
</dbReference>
<comment type="cofactor">
    <cofactor evidence="5">
        <name>Zn(2+)</name>
        <dbReference type="ChEBI" id="CHEBI:29105"/>
    </cofactor>
    <text evidence="5">Binds 1 zinc ion per subunit.</text>
</comment>
<dbReference type="eggNOG" id="COG1482">
    <property type="taxonomic scope" value="Bacteria"/>
</dbReference>
<evidence type="ECO:0000313" key="10">
    <source>
        <dbReference type="Proteomes" id="UP000001299"/>
    </source>
</evidence>
<proteinExistence type="predicted"/>
<dbReference type="InterPro" id="IPR014628">
    <property type="entry name" value="Man6P_isomerase_Firm_short"/>
</dbReference>
<feature type="domain" description="Phosphomannose isomerase type I catalytic" evidence="7">
    <location>
        <begin position="3"/>
        <end position="106"/>
    </location>
</feature>
<keyword evidence="9" id="KW-0413">Isomerase</keyword>
<name>E0S3F4_BUTPB</name>
<keyword evidence="10" id="KW-1185">Reference proteome</keyword>
<evidence type="ECO:0000259" key="8">
    <source>
        <dbReference type="Pfam" id="PF21621"/>
    </source>
</evidence>
<sequence>MSIYKLKPACKDYLWGGHKLVDNYNVDYDGEICSEAWVLSAHKDGLSIITNGIYEGKTIPEVIAAKGAEILGTDCQKYKDFPILIKLIDAKKALSIQVHPDDAYALEHENQYGKTEMWYILEAEEGAYLYQGFEKEISKEEFEQRIKDNTLTEVLHKEYVKPGDVVFISPGTLHSIGAGLVIAEIQQSSNVTYRIYDFGRVGADGKPRQLHIQQSIDVTRLERPEKYKSPDEHMVSCEFFCVDSAEISALKEYTFDVDDKSFTNILVTDGEGTVTSADESFVVRKGDSLFIEASTGEVKITGDIKIVKTMVP</sequence>
<accession>E0S3F4</accession>
<dbReference type="Pfam" id="PF21621">
    <property type="entry name" value="MPI_cupin_dom"/>
    <property type="match status" value="1"/>
</dbReference>
<dbReference type="CDD" id="cd07010">
    <property type="entry name" value="cupin_PMI_type_I_N_bac"/>
    <property type="match status" value="1"/>
</dbReference>
<feature type="binding site" evidence="5">
    <location>
        <position position="99"/>
    </location>
    <ligand>
        <name>Zn(2+)</name>
        <dbReference type="ChEBI" id="CHEBI:29105"/>
    </ligand>
</feature>
<dbReference type="GO" id="GO:0004476">
    <property type="term" value="F:mannose-6-phosphate isomerase activity"/>
    <property type="evidence" value="ECO:0007669"/>
    <property type="project" value="InterPro"/>
</dbReference>
<dbReference type="InterPro" id="IPR011051">
    <property type="entry name" value="RmlC_Cupin_sf"/>
</dbReference>